<keyword evidence="4 5" id="KW-0472">Membrane</keyword>
<feature type="transmembrane region" description="Helical" evidence="5">
    <location>
        <begin position="298"/>
        <end position="316"/>
    </location>
</feature>
<feature type="transmembrane region" description="Helical" evidence="5">
    <location>
        <begin position="86"/>
        <end position="105"/>
    </location>
</feature>
<dbReference type="InterPro" id="IPR020846">
    <property type="entry name" value="MFS_dom"/>
</dbReference>
<evidence type="ECO:0000256" key="1">
    <source>
        <dbReference type="ARBA" id="ARBA00004651"/>
    </source>
</evidence>
<dbReference type="OrthoDB" id="182417at2"/>
<dbReference type="PANTHER" id="PTHR11360">
    <property type="entry name" value="MONOCARBOXYLATE TRANSPORTER"/>
    <property type="match status" value="1"/>
</dbReference>
<feature type="transmembrane region" description="Helical" evidence="5">
    <location>
        <begin position="17"/>
        <end position="41"/>
    </location>
</feature>
<evidence type="ECO:0000256" key="4">
    <source>
        <dbReference type="ARBA" id="ARBA00023136"/>
    </source>
</evidence>
<evidence type="ECO:0000256" key="2">
    <source>
        <dbReference type="ARBA" id="ARBA00022692"/>
    </source>
</evidence>
<evidence type="ECO:0000256" key="3">
    <source>
        <dbReference type="ARBA" id="ARBA00022989"/>
    </source>
</evidence>
<evidence type="ECO:0000256" key="5">
    <source>
        <dbReference type="SAM" id="Phobius"/>
    </source>
</evidence>
<feature type="transmembrane region" description="Helical" evidence="5">
    <location>
        <begin position="175"/>
        <end position="195"/>
    </location>
</feature>
<comment type="caution">
    <text evidence="7">The sequence shown here is derived from an EMBL/GenBank/DDBJ whole genome shotgun (WGS) entry which is preliminary data.</text>
</comment>
<feature type="domain" description="Major facilitator superfamily (MFS) profile" evidence="6">
    <location>
        <begin position="18"/>
        <end position="411"/>
    </location>
</feature>
<dbReference type="Proteomes" id="UP000294558">
    <property type="component" value="Unassembled WGS sequence"/>
</dbReference>
<evidence type="ECO:0000259" key="6">
    <source>
        <dbReference type="PROSITE" id="PS50850"/>
    </source>
</evidence>
<evidence type="ECO:0000313" key="8">
    <source>
        <dbReference type="Proteomes" id="UP000294558"/>
    </source>
</evidence>
<dbReference type="Gene3D" id="1.20.1250.20">
    <property type="entry name" value="MFS general substrate transporter like domains"/>
    <property type="match status" value="2"/>
</dbReference>
<feature type="transmembrane region" description="Helical" evidence="5">
    <location>
        <begin position="233"/>
        <end position="256"/>
    </location>
</feature>
<feature type="transmembrane region" description="Helical" evidence="5">
    <location>
        <begin position="356"/>
        <end position="375"/>
    </location>
</feature>
<keyword evidence="8" id="KW-1185">Reference proteome</keyword>
<dbReference type="GO" id="GO:0005886">
    <property type="term" value="C:plasma membrane"/>
    <property type="evidence" value="ECO:0007669"/>
    <property type="project" value="UniProtKB-SubCell"/>
</dbReference>
<gene>
    <name evidence="7" type="ORF">BDK89_2952</name>
</gene>
<dbReference type="PANTHER" id="PTHR11360:SF290">
    <property type="entry name" value="MONOCARBOXYLATE MFS PERMEASE"/>
    <property type="match status" value="1"/>
</dbReference>
<dbReference type="SUPFAM" id="SSF103473">
    <property type="entry name" value="MFS general substrate transporter"/>
    <property type="match status" value="1"/>
</dbReference>
<dbReference type="InterPro" id="IPR011701">
    <property type="entry name" value="MFS"/>
</dbReference>
<feature type="transmembrane region" description="Helical" evidence="5">
    <location>
        <begin position="322"/>
        <end position="344"/>
    </location>
</feature>
<dbReference type="AlphaFoldDB" id="A0A4R7I2G9"/>
<organism evidence="7 8">
    <name type="scientific">Ilumatobacter fluminis</name>
    <dbReference type="NCBI Taxonomy" id="467091"/>
    <lineage>
        <taxon>Bacteria</taxon>
        <taxon>Bacillati</taxon>
        <taxon>Actinomycetota</taxon>
        <taxon>Acidimicrobiia</taxon>
        <taxon>Acidimicrobiales</taxon>
        <taxon>Ilumatobacteraceae</taxon>
        <taxon>Ilumatobacter</taxon>
    </lineage>
</organism>
<feature type="transmembrane region" description="Helical" evidence="5">
    <location>
        <begin position="53"/>
        <end position="74"/>
    </location>
</feature>
<name>A0A4R7I2G9_9ACTN</name>
<sequence length="422" mass="44477">MGGTAEPELRSERFPGWWVVTGAFLVLMTSSGLGFYGLAVYLNALSKERGWEVSSISLATTFFFFVGGMVGVLAARLIGRYDVRHVIAAGGVIGSVALFGLGRVTAPWQLFVVYGVFAFGFAFAGLVPVTTVVTRWFHQRRGVALSVASTGLSAGGIVITPAAKWLLDREGLEAGTPWLAIVWAVGIIPVAYWLIKPDPAALGWLPDGLRATPGVAAAAPAGTPFHEAVRSRFFIAVTAAYVLALGSQVGGIQQLVKLVEERTTADTAALATLVLAATSVVARLVGGRVVTSVPMTGFTAVLAGLQGVAMFFLAFADTTTAIFMAIILFGATVGNILMLQPLLIAERFGVRDYPRIYSRAQLYVLIGTAGGPLLLGWLHDLSGDYELSYMIAGLCSALALFVFLMAGPANEPEPAPAEPEYA</sequence>
<dbReference type="EMBL" id="SOAU01000001">
    <property type="protein sequence ID" value="TDT17344.1"/>
    <property type="molecule type" value="Genomic_DNA"/>
</dbReference>
<keyword evidence="2 5" id="KW-0812">Transmembrane</keyword>
<dbReference type="GO" id="GO:0022857">
    <property type="term" value="F:transmembrane transporter activity"/>
    <property type="evidence" value="ECO:0007669"/>
    <property type="project" value="InterPro"/>
</dbReference>
<reference evidence="7 8" key="1">
    <citation type="submission" date="2019-03" db="EMBL/GenBank/DDBJ databases">
        <title>Sequencing the genomes of 1000 actinobacteria strains.</title>
        <authorList>
            <person name="Klenk H.-P."/>
        </authorList>
    </citation>
    <scope>NUCLEOTIDE SEQUENCE [LARGE SCALE GENOMIC DNA]</scope>
    <source>
        <strain evidence="7 8">DSM 18936</strain>
    </source>
</reference>
<protein>
    <submittedName>
        <fullName evidence="7">Cyanate permease</fullName>
    </submittedName>
</protein>
<dbReference type="PROSITE" id="PS50850">
    <property type="entry name" value="MFS"/>
    <property type="match status" value="1"/>
</dbReference>
<accession>A0A4R7I2G9</accession>
<dbReference type="InterPro" id="IPR050327">
    <property type="entry name" value="Proton-linked_MCT"/>
</dbReference>
<feature type="transmembrane region" description="Helical" evidence="5">
    <location>
        <begin position="268"/>
        <end position="286"/>
    </location>
</feature>
<feature type="transmembrane region" description="Helical" evidence="5">
    <location>
        <begin position="387"/>
        <end position="406"/>
    </location>
</feature>
<dbReference type="Pfam" id="PF07690">
    <property type="entry name" value="MFS_1"/>
    <property type="match status" value="1"/>
</dbReference>
<feature type="transmembrane region" description="Helical" evidence="5">
    <location>
        <begin position="143"/>
        <end position="163"/>
    </location>
</feature>
<proteinExistence type="predicted"/>
<feature type="transmembrane region" description="Helical" evidence="5">
    <location>
        <begin position="111"/>
        <end position="131"/>
    </location>
</feature>
<dbReference type="InterPro" id="IPR036259">
    <property type="entry name" value="MFS_trans_sf"/>
</dbReference>
<keyword evidence="3 5" id="KW-1133">Transmembrane helix</keyword>
<comment type="subcellular location">
    <subcellularLocation>
        <location evidence="1">Cell membrane</location>
        <topology evidence="1">Multi-pass membrane protein</topology>
    </subcellularLocation>
</comment>
<evidence type="ECO:0000313" key="7">
    <source>
        <dbReference type="EMBL" id="TDT17344.1"/>
    </source>
</evidence>
<dbReference type="RefSeq" id="WP_133869640.1">
    <property type="nucleotide sequence ID" value="NZ_SOAU01000001.1"/>
</dbReference>